<dbReference type="OrthoDB" id="277235at2759"/>
<evidence type="ECO:0000256" key="3">
    <source>
        <dbReference type="ARBA" id="ARBA00022917"/>
    </source>
</evidence>
<evidence type="ECO:0000259" key="6">
    <source>
        <dbReference type="Pfam" id="PF00889"/>
    </source>
</evidence>
<comment type="caution">
    <text evidence="7">The sequence shown here is derived from an EMBL/GenBank/DDBJ whole genome shotgun (WGS) entry which is preliminary data.</text>
</comment>
<accession>A0A9Q0GH20</accession>
<evidence type="ECO:0000256" key="1">
    <source>
        <dbReference type="ARBA" id="ARBA00005532"/>
    </source>
</evidence>
<comment type="function">
    <text evidence="4 5">Associates with the EF-Tu.GDP complex and induces the exchange of GDP to GTP. It remains bound to the aminoacyl-tRNA.EF-Tu.GTP complex up to the GTP hydrolysis stage on the ribosome.</text>
</comment>
<dbReference type="PROSITE" id="PS01127">
    <property type="entry name" value="EF_TS_2"/>
    <property type="match status" value="1"/>
</dbReference>
<evidence type="ECO:0000256" key="4">
    <source>
        <dbReference type="HAMAP-Rule" id="MF_03135"/>
    </source>
</evidence>
<dbReference type="GO" id="GO:0005739">
    <property type="term" value="C:mitochondrion"/>
    <property type="evidence" value="ECO:0007669"/>
    <property type="project" value="UniProtKB-SubCell"/>
</dbReference>
<dbReference type="Pfam" id="PF00889">
    <property type="entry name" value="EF_TS"/>
    <property type="match status" value="1"/>
</dbReference>
<dbReference type="SUPFAM" id="SSF54713">
    <property type="entry name" value="Elongation factor Ts (EF-Ts), dimerisation domain"/>
    <property type="match status" value="2"/>
</dbReference>
<dbReference type="InterPro" id="IPR014039">
    <property type="entry name" value="Transl_elong_EFTs/EF1B_dimer"/>
</dbReference>
<dbReference type="NCBIfam" id="TIGR00116">
    <property type="entry name" value="tsf"/>
    <property type="match status" value="1"/>
</dbReference>
<reference evidence="7" key="1">
    <citation type="submission" date="2022-02" db="EMBL/GenBank/DDBJ databases">
        <authorList>
            <person name="Henning P.M."/>
            <person name="McCubbin A.G."/>
            <person name="Shore J.S."/>
        </authorList>
    </citation>
    <scope>NUCLEOTIDE SEQUENCE</scope>
    <source>
        <strain evidence="7">F60SS</strain>
        <tissue evidence="7">Leaves</tissue>
    </source>
</reference>
<keyword evidence="8" id="KW-1185">Reference proteome</keyword>
<dbReference type="AlphaFoldDB" id="A0A9Q0GH20"/>
<dbReference type="PANTHER" id="PTHR11741:SF0">
    <property type="entry name" value="ELONGATION FACTOR TS, MITOCHONDRIAL"/>
    <property type="match status" value="1"/>
</dbReference>
<dbReference type="Proteomes" id="UP001141552">
    <property type="component" value="Unassembled WGS sequence"/>
</dbReference>
<dbReference type="FunFam" id="1.10.8.10:FF:000001">
    <property type="entry name" value="Elongation factor Ts"/>
    <property type="match status" value="1"/>
</dbReference>
<keyword evidence="3 4" id="KW-0648">Protein biosynthesis</keyword>
<sequence>MAFCRNARRPLQMLLATSRMQQSHHYSTWPQHKATVHRFAETKTAPNSAFGMSSRRFSSQEPAAAQQKELIKLLRQRTSAPIKDVKASLVACNWDIDEAHKDLRKKGKFLAEKKSGRTAAEGLLALAQSEGKAALIELNCETDFVARNDIFQYLALSLAKEALADNITSQSTSGLHSLEMERLEDIKLNLDHPKVSGEITVQNAITEVAAMMGENVRLRRGFLMSSPGILSTYLHTSPQPGLGRIAGLVSLEIESGNHMSESSQDIGSELAMHVVAAKPLFLNRELVSTDALATELEILKSQAESTGKNAVTVEKMVQGRLRKYYEETVLMEQKYILDDTINIKTHLDNLSKRVGSTVRVENFFRMEVGEGIQRTEGSSADEPVAQTA</sequence>
<dbReference type="SUPFAM" id="SSF46934">
    <property type="entry name" value="UBA-like"/>
    <property type="match status" value="1"/>
</dbReference>
<evidence type="ECO:0000256" key="2">
    <source>
        <dbReference type="ARBA" id="ARBA00022768"/>
    </source>
</evidence>
<dbReference type="HAMAP" id="MF_00050">
    <property type="entry name" value="EF_Ts"/>
    <property type="match status" value="1"/>
</dbReference>
<keyword evidence="4" id="KW-0496">Mitochondrion</keyword>
<dbReference type="Gene3D" id="1.10.286.20">
    <property type="match status" value="1"/>
</dbReference>
<evidence type="ECO:0000313" key="8">
    <source>
        <dbReference type="Proteomes" id="UP001141552"/>
    </source>
</evidence>
<feature type="domain" description="Translation elongation factor EFTs/EF1B dimerisation" evidence="6">
    <location>
        <begin position="133"/>
        <end position="370"/>
    </location>
</feature>
<dbReference type="GO" id="GO:0003746">
    <property type="term" value="F:translation elongation factor activity"/>
    <property type="evidence" value="ECO:0007669"/>
    <property type="project" value="UniProtKB-UniRule"/>
</dbReference>
<comment type="similarity">
    <text evidence="1 4 5">Belongs to the EF-Ts family.</text>
</comment>
<dbReference type="InterPro" id="IPR036402">
    <property type="entry name" value="EF-Ts_dimer_sf"/>
</dbReference>
<dbReference type="InterPro" id="IPR009060">
    <property type="entry name" value="UBA-like_sf"/>
</dbReference>
<dbReference type="CDD" id="cd14275">
    <property type="entry name" value="UBA_EF-Ts"/>
    <property type="match status" value="1"/>
</dbReference>
<organism evidence="7 8">
    <name type="scientific">Turnera subulata</name>
    <dbReference type="NCBI Taxonomy" id="218843"/>
    <lineage>
        <taxon>Eukaryota</taxon>
        <taxon>Viridiplantae</taxon>
        <taxon>Streptophyta</taxon>
        <taxon>Embryophyta</taxon>
        <taxon>Tracheophyta</taxon>
        <taxon>Spermatophyta</taxon>
        <taxon>Magnoliopsida</taxon>
        <taxon>eudicotyledons</taxon>
        <taxon>Gunneridae</taxon>
        <taxon>Pentapetalae</taxon>
        <taxon>rosids</taxon>
        <taxon>fabids</taxon>
        <taxon>Malpighiales</taxon>
        <taxon>Passifloraceae</taxon>
        <taxon>Turnera</taxon>
    </lineage>
</organism>
<dbReference type="InterPro" id="IPR018101">
    <property type="entry name" value="Transl_elong_Ts_CS"/>
</dbReference>
<dbReference type="InterPro" id="IPR001816">
    <property type="entry name" value="Transl_elong_EFTs/EF1B"/>
</dbReference>
<evidence type="ECO:0000313" key="7">
    <source>
        <dbReference type="EMBL" id="KAJ4849626.1"/>
    </source>
</evidence>
<proteinExistence type="inferred from homology"/>
<dbReference type="Gene3D" id="3.30.479.20">
    <property type="entry name" value="Elongation factor Ts, dimerisation domain"/>
    <property type="match status" value="2"/>
</dbReference>
<dbReference type="Gene3D" id="1.10.8.10">
    <property type="entry name" value="DNA helicase RuvA subunit, C-terminal domain"/>
    <property type="match status" value="1"/>
</dbReference>
<reference evidence="7" key="2">
    <citation type="journal article" date="2023" name="Plants (Basel)">
        <title>Annotation of the Turnera subulata (Passifloraceae) Draft Genome Reveals the S-Locus Evolved after the Divergence of Turneroideae from Passifloroideae in a Stepwise Manner.</title>
        <authorList>
            <person name="Henning P.M."/>
            <person name="Roalson E.H."/>
            <person name="Mir W."/>
            <person name="McCubbin A.G."/>
            <person name="Shore J.S."/>
        </authorList>
    </citation>
    <scope>NUCLEOTIDE SEQUENCE</scope>
    <source>
        <strain evidence="7">F60SS</strain>
    </source>
</reference>
<dbReference type="PANTHER" id="PTHR11741">
    <property type="entry name" value="ELONGATION FACTOR TS"/>
    <property type="match status" value="1"/>
</dbReference>
<dbReference type="EMBL" id="JAKUCV010000535">
    <property type="protein sequence ID" value="KAJ4849626.1"/>
    <property type="molecule type" value="Genomic_DNA"/>
</dbReference>
<evidence type="ECO:0000256" key="5">
    <source>
        <dbReference type="RuleBase" id="RU000642"/>
    </source>
</evidence>
<comment type="subcellular location">
    <subcellularLocation>
        <location evidence="4">Mitochondrion</location>
    </subcellularLocation>
</comment>
<dbReference type="FunFam" id="3.30.479.20:FF:000012">
    <property type="entry name" value="Elongation factor Ts, mitochondrial"/>
    <property type="match status" value="1"/>
</dbReference>
<dbReference type="GO" id="GO:0070125">
    <property type="term" value="P:mitochondrial translational elongation"/>
    <property type="evidence" value="ECO:0007669"/>
    <property type="project" value="TreeGrafter"/>
</dbReference>
<keyword evidence="2 4" id="KW-0251">Elongation factor</keyword>
<protein>
    <recommendedName>
        <fullName evidence="4">Elongation factor Ts, mitochondrial</fullName>
        <shortName evidence="4">EF-Ts</shortName>
        <shortName evidence="4">EF-TsMt</shortName>
    </recommendedName>
</protein>
<gene>
    <name evidence="4" type="primary">EFTS</name>
    <name evidence="7" type="ORF">Tsubulata_036766</name>
</gene>
<name>A0A9Q0GH20_9ROSI</name>